<dbReference type="Gene3D" id="1.25.10.10">
    <property type="entry name" value="Leucine-rich Repeat Variant"/>
    <property type="match status" value="1"/>
</dbReference>
<dbReference type="InterPro" id="IPR011989">
    <property type="entry name" value="ARM-like"/>
</dbReference>
<dbReference type="Proteomes" id="UP000095283">
    <property type="component" value="Unplaced"/>
</dbReference>
<dbReference type="InterPro" id="IPR016024">
    <property type="entry name" value="ARM-type_fold"/>
</dbReference>
<reference evidence="2" key="1">
    <citation type="submission" date="2016-11" db="UniProtKB">
        <authorList>
            <consortium name="WormBaseParasite"/>
        </authorList>
    </citation>
    <scope>IDENTIFICATION</scope>
</reference>
<dbReference type="WBParaSite" id="Hba_12583">
    <property type="protein sequence ID" value="Hba_12583"/>
    <property type="gene ID" value="Hba_12583"/>
</dbReference>
<dbReference type="PANTHER" id="PTHR16056">
    <property type="entry name" value="REGULATOR OF MICROTUBULE DYNAMICS PROTEIN"/>
    <property type="match status" value="1"/>
</dbReference>
<accession>A0A1I7X4V7</accession>
<evidence type="ECO:0000313" key="1">
    <source>
        <dbReference type="Proteomes" id="UP000095283"/>
    </source>
</evidence>
<dbReference type="SUPFAM" id="SSF48371">
    <property type="entry name" value="ARM repeat"/>
    <property type="match status" value="1"/>
</dbReference>
<keyword evidence="1" id="KW-1185">Reference proteome</keyword>
<proteinExistence type="predicted"/>
<evidence type="ECO:0000313" key="2">
    <source>
        <dbReference type="WBParaSite" id="Hba_12583"/>
    </source>
</evidence>
<dbReference type="GO" id="GO:0071339">
    <property type="term" value="C:MLL1 complex"/>
    <property type="evidence" value="ECO:0007669"/>
    <property type="project" value="TreeGrafter"/>
</dbReference>
<dbReference type="PANTHER" id="PTHR16056:SF2">
    <property type="entry name" value="TESTIS-EXPRESSED PROTEIN 10"/>
    <property type="match status" value="1"/>
</dbReference>
<protein>
    <submittedName>
        <fullName evidence="2">Ipi1_N domain-containing protein</fullName>
    </submittedName>
</protein>
<name>A0A1I7X4V7_HETBA</name>
<organism evidence="1 2">
    <name type="scientific">Heterorhabditis bacteriophora</name>
    <name type="common">Entomopathogenic nematode worm</name>
    <dbReference type="NCBI Taxonomy" id="37862"/>
    <lineage>
        <taxon>Eukaryota</taxon>
        <taxon>Metazoa</taxon>
        <taxon>Ecdysozoa</taxon>
        <taxon>Nematoda</taxon>
        <taxon>Chromadorea</taxon>
        <taxon>Rhabditida</taxon>
        <taxon>Rhabditina</taxon>
        <taxon>Rhabditomorpha</taxon>
        <taxon>Strongyloidea</taxon>
        <taxon>Heterorhabditidae</taxon>
        <taxon>Heterorhabditis</taxon>
    </lineage>
</organism>
<dbReference type="AlphaFoldDB" id="A0A1I7X4V7"/>
<sequence length="263" mass="30182">MVTKKARDRKNADFKKVKLRVGRKLKKTNTTDTTVQVKKVVLLSQLNEKLETADQPLSFRGLSLDDLCKQLGHFNQNIRKDAIIGTKQLLTSRPDLIKVHLRTLIPSIARLISSSNNNPSLNAHLRALLNVICTVPSYCMSVHFKLFMAHVLRALSHMELSVRNFSLSILSTIMSSYRDLCRNDMELFTSFVKFLNSSKKPAWNAPRFLEIIKVFLNVYDIRTSYYKPACNEFKLAVGEGVMTGHINMVDIYSKINIYLFIYY</sequence>